<dbReference type="PANTHER" id="PTHR30572:SF4">
    <property type="entry name" value="ABC TRANSPORTER PERMEASE YTRF"/>
    <property type="match status" value="1"/>
</dbReference>
<dbReference type="InterPro" id="IPR050250">
    <property type="entry name" value="Macrolide_Exporter_MacB"/>
</dbReference>
<evidence type="ECO:0000256" key="1">
    <source>
        <dbReference type="SAM" id="Phobius"/>
    </source>
</evidence>
<dbReference type="RefSeq" id="WP_033891763.1">
    <property type="nucleotide sequence ID" value="NZ_CP071732.1"/>
</dbReference>
<evidence type="ECO:0000313" key="3">
    <source>
        <dbReference type="Proteomes" id="UP000663729"/>
    </source>
</evidence>
<keyword evidence="3" id="KW-1185">Reference proteome</keyword>
<gene>
    <name evidence="2" type="ORF">BSD967_01565</name>
</gene>
<proteinExistence type="predicted"/>
<organism evidence="2 3">
    <name type="scientific">Bifidobacterium saguini</name>
    <dbReference type="NCBI Taxonomy" id="762210"/>
    <lineage>
        <taxon>Bacteria</taxon>
        <taxon>Bacillati</taxon>
        <taxon>Actinomycetota</taxon>
        <taxon>Actinomycetes</taxon>
        <taxon>Bifidobacteriales</taxon>
        <taxon>Bifidobacteriaceae</taxon>
        <taxon>Bifidobacterium</taxon>
    </lineage>
</organism>
<accession>A0ABX7SD65</accession>
<evidence type="ECO:0008006" key="4">
    <source>
        <dbReference type="Google" id="ProtNLM"/>
    </source>
</evidence>
<evidence type="ECO:0000313" key="2">
    <source>
        <dbReference type="EMBL" id="QTB91163.1"/>
    </source>
</evidence>
<dbReference type="EMBL" id="CP071732">
    <property type="protein sequence ID" value="QTB91163.1"/>
    <property type="molecule type" value="Genomic_DNA"/>
</dbReference>
<feature type="transmembrane region" description="Helical" evidence="1">
    <location>
        <begin position="273"/>
        <end position="292"/>
    </location>
</feature>
<sequence>MKFQHNSAKPRMHIAGMLGEAWRNLITGTSHACALAIGLACLIVLLAGADWLTIVRIQRQTDEYVASGGSTWILEYPNHIDGAACDRLASLDGVEAAGAVRQTDIKLVFATLPSTSVPLYEITPGAVEVFMRSTTGTGWQYSETQEPEHAPTSQEGVLLSSEAAKPFQAQAGQSLALKDGRKLDVSGIFDWPDDGRKSGFSYVTLTPVPADSSTAFSQCWVRAWPQTKNLESLIRLSSDGTVSASAAERPQIYKLNTAKGSELDSATVFQSRLTAYVPWIALAAALILGLIATRMRKLEMASALHCGVPKTALLAQIMLETVAWSLAGVLIASPLLVWVWLSNNTAEAMALTDTLIRVPVAATVGVLCGAFVAVLLTRESHLLKYFKNR</sequence>
<keyword evidence="1" id="KW-0812">Transmembrane</keyword>
<name>A0ABX7SD65_9BIFI</name>
<keyword evidence="1" id="KW-0472">Membrane</keyword>
<keyword evidence="1" id="KW-1133">Transmembrane helix</keyword>
<dbReference type="Proteomes" id="UP000663729">
    <property type="component" value="Chromosome"/>
</dbReference>
<feature type="transmembrane region" description="Helical" evidence="1">
    <location>
        <begin position="313"/>
        <end position="341"/>
    </location>
</feature>
<feature type="transmembrane region" description="Helical" evidence="1">
    <location>
        <begin position="356"/>
        <end position="377"/>
    </location>
</feature>
<dbReference type="PANTHER" id="PTHR30572">
    <property type="entry name" value="MEMBRANE COMPONENT OF TRANSPORTER-RELATED"/>
    <property type="match status" value="1"/>
</dbReference>
<reference evidence="2 3" key="1">
    <citation type="submission" date="2021-03" db="EMBL/GenBank/DDBJ databases">
        <title>Genome sequencing of Bifidobacterium saguini DSMZ 23967.</title>
        <authorList>
            <person name="Kim J."/>
        </authorList>
    </citation>
    <scope>NUCLEOTIDE SEQUENCE [LARGE SCALE GENOMIC DNA]</scope>
    <source>
        <strain evidence="2 3">DSMZ 23967</strain>
    </source>
</reference>
<protein>
    <recommendedName>
        <fullName evidence="4">ABC transporter permease</fullName>
    </recommendedName>
</protein>